<evidence type="ECO:0000256" key="1">
    <source>
        <dbReference type="SAM" id="SignalP"/>
    </source>
</evidence>
<protein>
    <recommendedName>
        <fullName evidence="4">Outer membrane protein beta-barrel domain-containing protein</fullName>
    </recommendedName>
</protein>
<keyword evidence="1" id="KW-0732">Signal</keyword>
<name>A0A2I0QYT0_9FLAO</name>
<reference evidence="2 3" key="1">
    <citation type="submission" date="2017-12" db="EMBL/GenBank/DDBJ databases">
        <title>The draft genome sequence of Brumimicrobium saltpan LHR20.</title>
        <authorList>
            <person name="Do Z.-J."/>
            <person name="Luo H.-R."/>
        </authorList>
    </citation>
    <scope>NUCLEOTIDE SEQUENCE [LARGE SCALE GENOMIC DNA]</scope>
    <source>
        <strain evidence="2 3">LHR20</strain>
    </source>
</reference>
<organism evidence="2 3">
    <name type="scientific">Brumimicrobium salinarum</name>
    <dbReference type="NCBI Taxonomy" id="2058658"/>
    <lineage>
        <taxon>Bacteria</taxon>
        <taxon>Pseudomonadati</taxon>
        <taxon>Bacteroidota</taxon>
        <taxon>Flavobacteriia</taxon>
        <taxon>Flavobacteriales</taxon>
        <taxon>Crocinitomicaceae</taxon>
        <taxon>Brumimicrobium</taxon>
    </lineage>
</organism>
<accession>A0A2I0QYT0</accession>
<dbReference type="OrthoDB" id="596403at2"/>
<feature type="chain" id="PRO_5014143078" description="Outer membrane protein beta-barrel domain-containing protein" evidence="1">
    <location>
        <begin position="20"/>
        <end position="253"/>
    </location>
</feature>
<proteinExistence type="predicted"/>
<dbReference type="AlphaFoldDB" id="A0A2I0QYT0"/>
<evidence type="ECO:0000313" key="2">
    <source>
        <dbReference type="EMBL" id="PKR79493.1"/>
    </source>
</evidence>
<sequence length="253" mass="29041">MMKLISIALILSLSSFLFGQESKIFSFDFGYGVNEYNMSKLNDFYIDSFAGTPENDLLREYVEKGNNFKLGVNYRLIDCLDVGLYGNYQFSSLKSRPWKKYTENSGKVNYSKGEYELRTEAISIGIGSTFYYSELLNFKETSFNRVHLGLELNGGVTFSKVSAIHTVYTFKTYDLSEEYFSKEIFHGQIGLKLEYDFTQTPIFTTLGLRVGYQFLKSGTVRDAAGQEWLINDKYPINLDFSGFYFGVYLKIGK</sequence>
<dbReference type="Proteomes" id="UP000236654">
    <property type="component" value="Unassembled WGS sequence"/>
</dbReference>
<dbReference type="RefSeq" id="WP_101335804.1">
    <property type="nucleotide sequence ID" value="NZ_PJNI01000027.1"/>
</dbReference>
<dbReference type="EMBL" id="PJNI01000027">
    <property type="protein sequence ID" value="PKR79493.1"/>
    <property type="molecule type" value="Genomic_DNA"/>
</dbReference>
<gene>
    <name evidence="2" type="ORF">CW751_14800</name>
</gene>
<evidence type="ECO:0008006" key="4">
    <source>
        <dbReference type="Google" id="ProtNLM"/>
    </source>
</evidence>
<evidence type="ECO:0000313" key="3">
    <source>
        <dbReference type="Proteomes" id="UP000236654"/>
    </source>
</evidence>
<feature type="signal peptide" evidence="1">
    <location>
        <begin position="1"/>
        <end position="19"/>
    </location>
</feature>
<keyword evidence="3" id="KW-1185">Reference proteome</keyword>
<comment type="caution">
    <text evidence="2">The sequence shown here is derived from an EMBL/GenBank/DDBJ whole genome shotgun (WGS) entry which is preliminary data.</text>
</comment>